<organism evidence="1">
    <name type="scientific">marine sediment metagenome</name>
    <dbReference type="NCBI Taxonomy" id="412755"/>
    <lineage>
        <taxon>unclassified sequences</taxon>
        <taxon>metagenomes</taxon>
        <taxon>ecological metagenomes</taxon>
    </lineage>
</organism>
<dbReference type="AlphaFoldDB" id="X1RK55"/>
<reference evidence="1" key="1">
    <citation type="journal article" date="2014" name="Front. Microbiol.">
        <title>High frequency of phylogenetically diverse reductive dehalogenase-homologous genes in deep subseafloor sedimentary metagenomes.</title>
        <authorList>
            <person name="Kawai M."/>
            <person name="Futagami T."/>
            <person name="Toyoda A."/>
            <person name="Takaki Y."/>
            <person name="Nishi S."/>
            <person name="Hori S."/>
            <person name="Arai W."/>
            <person name="Tsubouchi T."/>
            <person name="Morono Y."/>
            <person name="Uchiyama I."/>
            <person name="Ito T."/>
            <person name="Fujiyama A."/>
            <person name="Inagaki F."/>
            <person name="Takami H."/>
        </authorList>
    </citation>
    <scope>NUCLEOTIDE SEQUENCE</scope>
    <source>
        <strain evidence="1">Expedition CK06-06</strain>
    </source>
</reference>
<feature type="non-terminal residue" evidence="1">
    <location>
        <position position="91"/>
    </location>
</feature>
<name>X1RK55_9ZZZZ</name>
<dbReference type="EMBL" id="BARW01014887">
    <property type="protein sequence ID" value="GAI81152.1"/>
    <property type="molecule type" value="Genomic_DNA"/>
</dbReference>
<evidence type="ECO:0000313" key="1">
    <source>
        <dbReference type="EMBL" id="GAI81152.1"/>
    </source>
</evidence>
<protein>
    <submittedName>
        <fullName evidence="1">Uncharacterized protein</fullName>
    </submittedName>
</protein>
<comment type="caution">
    <text evidence="1">The sequence shown here is derived from an EMBL/GenBank/DDBJ whole genome shotgun (WGS) entry which is preliminary data.</text>
</comment>
<accession>X1RK55</accession>
<proteinExistence type="predicted"/>
<sequence length="91" mass="11016">MRIYWGRFLYQSEIPYPSIPDLVLYSRYHGDPDNPWSEIQEWFDVPARDWPVWRWLGLQRINTLQAQALLKRGVYSEHAFYDEIARIGWGD</sequence>
<gene>
    <name evidence="1" type="ORF">S12H4_26272</name>
</gene>